<dbReference type="Proteomes" id="UP001141552">
    <property type="component" value="Unassembled WGS sequence"/>
</dbReference>
<dbReference type="InterPro" id="IPR025558">
    <property type="entry name" value="DUF4283"/>
</dbReference>
<protein>
    <recommendedName>
        <fullName evidence="6">CCHC-type domain-containing protein</fullName>
    </recommendedName>
</protein>
<dbReference type="EMBL" id="JAKUCV010001756">
    <property type="protein sequence ID" value="KAJ4845160.1"/>
    <property type="molecule type" value="Genomic_DNA"/>
</dbReference>
<feature type="compositionally biased region" description="Basic and acidic residues" evidence="1">
    <location>
        <begin position="474"/>
        <end position="485"/>
    </location>
</feature>
<reference evidence="4" key="2">
    <citation type="journal article" date="2023" name="Plants (Basel)">
        <title>Annotation of the Turnera subulata (Passifloraceae) Draft Genome Reveals the S-Locus Evolved after the Divergence of Turneroideae from Passifloroideae in a Stepwise Manner.</title>
        <authorList>
            <person name="Henning P.M."/>
            <person name="Roalson E.H."/>
            <person name="Mir W."/>
            <person name="McCubbin A.G."/>
            <person name="Shore J.S."/>
        </authorList>
    </citation>
    <scope>NUCLEOTIDE SEQUENCE</scope>
    <source>
        <strain evidence="4">F60SS</strain>
    </source>
</reference>
<dbReference type="AlphaFoldDB" id="A0A9Q0JLK6"/>
<keyword evidence="5" id="KW-1185">Reference proteome</keyword>
<name>A0A9Q0JLK6_9ROSI</name>
<evidence type="ECO:0000313" key="5">
    <source>
        <dbReference type="Proteomes" id="UP001141552"/>
    </source>
</evidence>
<reference evidence="4" key="1">
    <citation type="submission" date="2022-02" db="EMBL/GenBank/DDBJ databases">
        <authorList>
            <person name="Henning P.M."/>
            <person name="McCubbin A.G."/>
            <person name="Shore J.S."/>
        </authorList>
    </citation>
    <scope>NUCLEOTIDE SEQUENCE</scope>
    <source>
        <strain evidence="4">F60SS</strain>
        <tissue evidence="4">Leaves</tissue>
    </source>
</reference>
<feature type="region of interest" description="Disordered" evidence="1">
    <location>
        <begin position="259"/>
        <end position="336"/>
    </location>
</feature>
<gene>
    <name evidence="4" type="ORF">Tsubulata_018441</name>
</gene>
<accession>A0A9Q0JLK6</accession>
<dbReference type="InterPro" id="IPR040256">
    <property type="entry name" value="At4g02000-like"/>
</dbReference>
<dbReference type="PANTHER" id="PTHR31286:SF178">
    <property type="entry name" value="DUF4283 DOMAIN-CONTAINING PROTEIN"/>
    <property type="match status" value="1"/>
</dbReference>
<feature type="region of interest" description="Disordered" evidence="1">
    <location>
        <begin position="432"/>
        <end position="503"/>
    </location>
</feature>
<dbReference type="InterPro" id="IPR025836">
    <property type="entry name" value="Zn_knuckle_CX2CX4HX4C"/>
</dbReference>
<evidence type="ECO:0008006" key="6">
    <source>
        <dbReference type="Google" id="ProtNLM"/>
    </source>
</evidence>
<feature type="compositionally biased region" description="Low complexity" evidence="1">
    <location>
        <begin position="263"/>
        <end position="275"/>
    </location>
</feature>
<evidence type="ECO:0000259" key="3">
    <source>
        <dbReference type="Pfam" id="PF14392"/>
    </source>
</evidence>
<proteinExistence type="predicted"/>
<dbReference type="Pfam" id="PF14392">
    <property type="entry name" value="zf-CCHC_4"/>
    <property type="match status" value="1"/>
</dbReference>
<sequence length="503" mass="56023">MSSHLSLVLKTEPPEHTSDPLGASLSSKALEISITVLVGRLVSIRGFSPQAVKSHVMKLWRVKGRLDVIHKGFNLFLFVFESEAELQNVFIYAPWSIFNAHLVVKKWPPHLTWEQVDVGKSCFWVQIHSLPLGQLNESNTKKVGDLFSGMLEFEMKVDNPLNSTGFMTIKTEFWVDKPLISGFTNIIAEDCQPWVSFKYESLTETCWFCGRLGHPLSKCWFKREEEKLPTYENQEMGFGPWLKAETPLHRQYVLEARLETSVTEPPSTAAGPAAPTKKDSTMSKMWVPRRNMDRSKSDTESESHVPQSKEDLHASGHEETQPEPRDPFCSNPTDILGGVTKKVTSDNADVHSRNHPIPLFVATGCVMENSGYSVSENNGKKRRVTKGGGPTSKKRKFGLGCSNMTPTNTPAQTLTIQQTKNPVPPQTLVSPLAQGSTSGRGWKARARASSSPLSQFPLDTREETSDAGSIEEVQTEKIHGIHQEETITDLQAAVVESQPRSQQ</sequence>
<evidence type="ECO:0000313" key="4">
    <source>
        <dbReference type="EMBL" id="KAJ4845160.1"/>
    </source>
</evidence>
<feature type="compositionally biased region" description="Basic and acidic residues" evidence="1">
    <location>
        <begin position="290"/>
        <end position="326"/>
    </location>
</feature>
<comment type="caution">
    <text evidence="4">The sequence shown here is derived from an EMBL/GenBank/DDBJ whole genome shotgun (WGS) entry which is preliminary data.</text>
</comment>
<feature type="region of interest" description="Disordered" evidence="1">
    <location>
        <begin position="374"/>
        <end position="406"/>
    </location>
</feature>
<feature type="domain" description="Zinc knuckle CX2CX4HX4C" evidence="3">
    <location>
        <begin position="193"/>
        <end position="219"/>
    </location>
</feature>
<organism evidence="4 5">
    <name type="scientific">Turnera subulata</name>
    <dbReference type="NCBI Taxonomy" id="218843"/>
    <lineage>
        <taxon>Eukaryota</taxon>
        <taxon>Viridiplantae</taxon>
        <taxon>Streptophyta</taxon>
        <taxon>Embryophyta</taxon>
        <taxon>Tracheophyta</taxon>
        <taxon>Spermatophyta</taxon>
        <taxon>Magnoliopsida</taxon>
        <taxon>eudicotyledons</taxon>
        <taxon>Gunneridae</taxon>
        <taxon>Pentapetalae</taxon>
        <taxon>rosids</taxon>
        <taxon>fabids</taxon>
        <taxon>Malpighiales</taxon>
        <taxon>Passifloraceae</taxon>
        <taxon>Turnera</taxon>
    </lineage>
</organism>
<dbReference type="PANTHER" id="PTHR31286">
    <property type="entry name" value="GLYCINE-RICH CELL WALL STRUCTURAL PROTEIN 1.8-LIKE"/>
    <property type="match status" value="1"/>
</dbReference>
<feature type="domain" description="DUF4283" evidence="2">
    <location>
        <begin position="37"/>
        <end position="112"/>
    </location>
</feature>
<evidence type="ECO:0000256" key="1">
    <source>
        <dbReference type="SAM" id="MobiDB-lite"/>
    </source>
</evidence>
<evidence type="ECO:0000259" key="2">
    <source>
        <dbReference type="Pfam" id="PF14111"/>
    </source>
</evidence>
<dbReference type="Pfam" id="PF14111">
    <property type="entry name" value="DUF4283"/>
    <property type="match status" value="1"/>
</dbReference>
<dbReference type="OrthoDB" id="1939300at2759"/>